<dbReference type="GO" id="GO:0050660">
    <property type="term" value="F:flavin adenine dinucleotide binding"/>
    <property type="evidence" value="ECO:0007669"/>
    <property type="project" value="InterPro"/>
</dbReference>
<dbReference type="Pfam" id="PF00732">
    <property type="entry name" value="GMC_oxred_N"/>
    <property type="match status" value="1"/>
</dbReference>
<feature type="chain" id="PRO_5042252726" evidence="7">
    <location>
        <begin position="19"/>
        <end position="602"/>
    </location>
</feature>
<dbReference type="InterPro" id="IPR007867">
    <property type="entry name" value="GMC_OxRtase_C"/>
</dbReference>
<evidence type="ECO:0000256" key="6">
    <source>
        <dbReference type="PIRSR" id="PIRSR000137-2"/>
    </source>
</evidence>
<dbReference type="Proteomes" id="UP001215598">
    <property type="component" value="Unassembled WGS sequence"/>
</dbReference>
<dbReference type="PROSITE" id="PS00624">
    <property type="entry name" value="GMC_OXRED_2"/>
    <property type="match status" value="1"/>
</dbReference>
<evidence type="ECO:0000256" key="5">
    <source>
        <dbReference type="PIRSR" id="PIRSR000137-1"/>
    </source>
</evidence>
<feature type="active site" description="Proton acceptor" evidence="5">
    <location>
        <position position="578"/>
    </location>
</feature>
<comment type="caution">
    <text evidence="9">The sequence shown here is derived from an EMBL/GenBank/DDBJ whole genome shotgun (WGS) entry which is preliminary data.</text>
</comment>
<sequence>MIPFVAISLLALATLVQGSLFTDPTKLPATSYDFIIIGAGTAGSVIATRLSEDSSVRVLVVEAGISDSEGPTSDIQVPFLVSKALPSTVYDWNYTTVPQTGLNGRQLFYPRGFVVGGCSTVNFMGFTRGSSDEYDRIARVSGDSGWSWKNIFKYALKGEQHVDDVDDPDTAGRFNPAVHGHGPLKTSLAGFPTAAVDARVINTTQELKEFPFNLDMNSGNPLGVGWLQSTIDKNVRSSSATAYLHPALKTGTNIDVLIHSRVSRVLQTGTKDGLPVFLGVEITQSRNSHTLKLTARTEVILAAGAIGTPQILMLSGIGGKSELSRIGVKPLVDLPDVGKNMHDHPYITLAWAVNNTNTIDSISFNQTAFQQALAQYDANGTGVFASNALFNQLGFFRLQNASGVTQKFGDPTAGPLSPHYEFALSNGFLGAAQRPPTSGNFFSSAVILVSPTSRGSVVLNSSSIFDPPTIDPAFFTTAFDIAAMTEAIRSLQRFVSGSPWKSYLGLQWLPDGLNTSTDAQIENYVRSSAISVNHACCTAMISEDGANGGVVGSDLRVKGTSGLRIVDASILPNVPGAHPQAEIYIIAERAADLIKQSSRIRY</sequence>
<dbReference type="InterPro" id="IPR000172">
    <property type="entry name" value="GMC_OxRdtase_N"/>
</dbReference>
<keyword evidence="4 6" id="KW-0274">FAD</keyword>
<keyword evidence="7" id="KW-0732">Signal</keyword>
<dbReference type="PANTHER" id="PTHR11552:SF147">
    <property type="entry name" value="CHOLINE DEHYDROGENASE, MITOCHONDRIAL"/>
    <property type="match status" value="1"/>
</dbReference>
<dbReference type="Pfam" id="PF05199">
    <property type="entry name" value="GMC_oxred_C"/>
    <property type="match status" value="1"/>
</dbReference>
<feature type="active site" description="Proton donor" evidence="5">
    <location>
        <position position="534"/>
    </location>
</feature>
<dbReference type="PANTHER" id="PTHR11552">
    <property type="entry name" value="GLUCOSE-METHANOL-CHOLINE GMC OXIDOREDUCTASE"/>
    <property type="match status" value="1"/>
</dbReference>
<protein>
    <submittedName>
        <fullName evidence="9">Aryl-alcohol oxidase-like protein</fullName>
    </submittedName>
</protein>
<evidence type="ECO:0000256" key="3">
    <source>
        <dbReference type="ARBA" id="ARBA00022630"/>
    </source>
</evidence>
<dbReference type="AlphaFoldDB" id="A0AAD7IUL5"/>
<keyword evidence="3" id="KW-0285">Flavoprotein</keyword>
<evidence type="ECO:0000256" key="2">
    <source>
        <dbReference type="ARBA" id="ARBA00010790"/>
    </source>
</evidence>
<comment type="cofactor">
    <cofactor evidence="1 6">
        <name>FAD</name>
        <dbReference type="ChEBI" id="CHEBI:57692"/>
    </cofactor>
</comment>
<evidence type="ECO:0000256" key="1">
    <source>
        <dbReference type="ARBA" id="ARBA00001974"/>
    </source>
</evidence>
<evidence type="ECO:0000256" key="7">
    <source>
        <dbReference type="SAM" id="SignalP"/>
    </source>
</evidence>
<keyword evidence="10" id="KW-1185">Reference proteome</keyword>
<comment type="similarity">
    <text evidence="2">Belongs to the GMC oxidoreductase family.</text>
</comment>
<accession>A0AAD7IUL5</accession>
<dbReference type="InterPro" id="IPR036188">
    <property type="entry name" value="FAD/NAD-bd_sf"/>
</dbReference>
<dbReference type="Gene3D" id="3.50.50.60">
    <property type="entry name" value="FAD/NAD(P)-binding domain"/>
    <property type="match status" value="1"/>
</dbReference>
<dbReference type="GO" id="GO:0016614">
    <property type="term" value="F:oxidoreductase activity, acting on CH-OH group of donors"/>
    <property type="evidence" value="ECO:0007669"/>
    <property type="project" value="InterPro"/>
</dbReference>
<evidence type="ECO:0000313" key="9">
    <source>
        <dbReference type="EMBL" id="KAJ7750809.1"/>
    </source>
</evidence>
<feature type="binding site" evidence="6">
    <location>
        <position position="114"/>
    </location>
    <ligand>
        <name>FAD</name>
        <dbReference type="ChEBI" id="CHEBI:57692"/>
    </ligand>
</feature>
<dbReference type="SUPFAM" id="SSF54373">
    <property type="entry name" value="FAD-linked reductases, C-terminal domain"/>
    <property type="match status" value="1"/>
</dbReference>
<reference evidence="9" key="1">
    <citation type="submission" date="2023-03" db="EMBL/GenBank/DDBJ databases">
        <title>Massive genome expansion in bonnet fungi (Mycena s.s.) driven by repeated elements and novel gene families across ecological guilds.</title>
        <authorList>
            <consortium name="Lawrence Berkeley National Laboratory"/>
            <person name="Harder C.B."/>
            <person name="Miyauchi S."/>
            <person name="Viragh M."/>
            <person name="Kuo A."/>
            <person name="Thoen E."/>
            <person name="Andreopoulos B."/>
            <person name="Lu D."/>
            <person name="Skrede I."/>
            <person name="Drula E."/>
            <person name="Henrissat B."/>
            <person name="Morin E."/>
            <person name="Kohler A."/>
            <person name="Barry K."/>
            <person name="LaButti K."/>
            <person name="Morin E."/>
            <person name="Salamov A."/>
            <person name="Lipzen A."/>
            <person name="Mereny Z."/>
            <person name="Hegedus B."/>
            <person name="Baldrian P."/>
            <person name="Stursova M."/>
            <person name="Weitz H."/>
            <person name="Taylor A."/>
            <person name="Grigoriev I.V."/>
            <person name="Nagy L.G."/>
            <person name="Martin F."/>
            <person name="Kauserud H."/>
        </authorList>
    </citation>
    <scope>NUCLEOTIDE SEQUENCE</scope>
    <source>
        <strain evidence="9">CBHHK182m</strain>
    </source>
</reference>
<feature type="binding site" evidence="6">
    <location>
        <position position="262"/>
    </location>
    <ligand>
        <name>FAD</name>
        <dbReference type="ChEBI" id="CHEBI:57692"/>
    </ligand>
</feature>
<dbReference type="PIRSF" id="PIRSF000137">
    <property type="entry name" value="Alcohol_oxidase"/>
    <property type="match status" value="1"/>
</dbReference>
<dbReference type="Gene3D" id="3.30.560.10">
    <property type="entry name" value="Glucose Oxidase, domain 3"/>
    <property type="match status" value="1"/>
</dbReference>
<feature type="binding site" evidence="6">
    <location>
        <begin position="579"/>
        <end position="580"/>
    </location>
    <ligand>
        <name>FAD</name>
        <dbReference type="ChEBI" id="CHEBI:57692"/>
    </ligand>
</feature>
<dbReference type="InterPro" id="IPR012132">
    <property type="entry name" value="GMC_OxRdtase"/>
</dbReference>
<gene>
    <name evidence="9" type="ORF">B0H16DRAFT_1549169</name>
</gene>
<evidence type="ECO:0000256" key="4">
    <source>
        <dbReference type="ARBA" id="ARBA00022827"/>
    </source>
</evidence>
<proteinExistence type="inferred from homology"/>
<name>A0AAD7IUL5_9AGAR</name>
<feature type="signal peptide" evidence="7">
    <location>
        <begin position="1"/>
        <end position="18"/>
    </location>
</feature>
<feature type="domain" description="Glucose-methanol-choline oxidoreductase N-terminal" evidence="8">
    <location>
        <begin position="304"/>
        <end position="318"/>
    </location>
</feature>
<organism evidence="9 10">
    <name type="scientific">Mycena metata</name>
    <dbReference type="NCBI Taxonomy" id="1033252"/>
    <lineage>
        <taxon>Eukaryota</taxon>
        <taxon>Fungi</taxon>
        <taxon>Dikarya</taxon>
        <taxon>Basidiomycota</taxon>
        <taxon>Agaricomycotina</taxon>
        <taxon>Agaricomycetes</taxon>
        <taxon>Agaricomycetidae</taxon>
        <taxon>Agaricales</taxon>
        <taxon>Marasmiineae</taxon>
        <taxon>Mycenaceae</taxon>
        <taxon>Mycena</taxon>
    </lineage>
</organism>
<evidence type="ECO:0000313" key="10">
    <source>
        <dbReference type="Proteomes" id="UP001215598"/>
    </source>
</evidence>
<dbReference type="SUPFAM" id="SSF51905">
    <property type="entry name" value="FAD/NAD(P)-binding domain"/>
    <property type="match status" value="1"/>
</dbReference>
<evidence type="ECO:0000259" key="8">
    <source>
        <dbReference type="PROSITE" id="PS00624"/>
    </source>
</evidence>
<dbReference type="EMBL" id="JARKIB010000064">
    <property type="protein sequence ID" value="KAJ7750809.1"/>
    <property type="molecule type" value="Genomic_DNA"/>
</dbReference>